<dbReference type="AlphaFoldDB" id="A0AAV5MDD3"/>
<dbReference type="EMBL" id="BPVZ01000212">
    <property type="protein sequence ID" value="GKV46612.1"/>
    <property type="molecule type" value="Genomic_DNA"/>
</dbReference>
<protein>
    <submittedName>
        <fullName evidence="1">Uncharacterized protein</fullName>
    </submittedName>
</protein>
<gene>
    <name evidence="1" type="ORF">SLEP1_g53586</name>
</gene>
<sequence>MDSYMVKHDCSFGKTPSKCSSVEKALIDRGLRRSLTASVFLLSLTIAKSKGKA</sequence>
<keyword evidence="2" id="KW-1185">Reference proteome</keyword>
<evidence type="ECO:0000313" key="2">
    <source>
        <dbReference type="Proteomes" id="UP001054252"/>
    </source>
</evidence>
<proteinExistence type="predicted"/>
<name>A0AAV5MDD3_9ROSI</name>
<reference evidence="1 2" key="1">
    <citation type="journal article" date="2021" name="Commun. Biol.">
        <title>The genome of Shorea leprosula (Dipterocarpaceae) highlights the ecological relevance of drought in aseasonal tropical rainforests.</title>
        <authorList>
            <person name="Ng K.K.S."/>
            <person name="Kobayashi M.J."/>
            <person name="Fawcett J.A."/>
            <person name="Hatakeyama M."/>
            <person name="Paape T."/>
            <person name="Ng C.H."/>
            <person name="Ang C.C."/>
            <person name="Tnah L.H."/>
            <person name="Lee C.T."/>
            <person name="Nishiyama T."/>
            <person name="Sese J."/>
            <person name="O'Brien M.J."/>
            <person name="Copetti D."/>
            <person name="Mohd Noor M.I."/>
            <person name="Ong R.C."/>
            <person name="Putra M."/>
            <person name="Sireger I.Z."/>
            <person name="Indrioko S."/>
            <person name="Kosugi Y."/>
            <person name="Izuno A."/>
            <person name="Isagi Y."/>
            <person name="Lee S.L."/>
            <person name="Shimizu K.K."/>
        </authorList>
    </citation>
    <scope>NUCLEOTIDE SEQUENCE [LARGE SCALE GENOMIC DNA]</scope>
    <source>
        <strain evidence="1">214</strain>
    </source>
</reference>
<comment type="caution">
    <text evidence="1">The sequence shown here is derived from an EMBL/GenBank/DDBJ whole genome shotgun (WGS) entry which is preliminary data.</text>
</comment>
<organism evidence="1 2">
    <name type="scientific">Rubroshorea leprosula</name>
    <dbReference type="NCBI Taxonomy" id="152421"/>
    <lineage>
        <taxon>Eukaryota</taxon>
        <taxon>Viridiplantae</taxon>
        <taxon>Streptophyta</taxon>
        <taxon>Embryophyta</taxon>
        <taxon>Tracheophyta</taxon>
        <taxon>Spermatophyta</taxon>
        <taxon>Magnoliopsida</taxon>
        <taxon>eudicotyledons</taxon>
        <taxon>Gunneridae</taxon>
        <taxon>Pentapetalae</taxon>
        <taxon>rosids</taxon>
        <taxon>malvids</taxon>
        <taxon>Malvales</taxon>
        <taxon>Dipterocarpaceae</taxon>
        <taxon>Rubroshorea</taxon>
    </lineage>
</organism>
<dbReference type="Proteomes" id="UP001054252">
    <property type="component" value="Unassembled WGS sequence"/>
</dbReference>
<evidence type="ECO:0000313" key="1">
    <source>
        <dbReference type="EMBL" id="GKV46612.1"/>
    </source>
</evidence>
<accession>A0AAV5MDD3</accession>